<dbReference type="SMART" id="SM00454">
    <property type="entry name" value="SAM"/>
    <property type="match status" value="1"/>
</dbReference>
<keyword evidence="2" id="KW-0143">Chaperone</keyword>
<dbReference type="STRING" id="4577.A0A1D6EQY9"/>
<dbReference type="EMBL" id="CM007648">
    <property type="protein sequence ID" value="ONM22164.1"/>
    <property type="molecule type" value="Genomic_DNA"/>
</dbReference>
<dbReference type="FunFam" id="1.10.150.50:FF:000078">
    <property type="entry name" value="Sterile alpha motif (SAM) domain-containing protein"/>
    <property type="match status" value="1"/>
</dbReference>
<dbReference type="SMR" id="A0A1D6EQY9"/>
<dbReference type="PROSITE" id="PS50105">
    <property type="entry name" value="SAM_DOMAIN"/>
    <property type="match status" value="1"/>
</dbReference>
<dbReference type="PROSITE" id="PS00681">
    <property type="entry name" value="CHAPERONINS_CPN10"/>
    <property type="match status" value="1"/>
</dbReference>
<feature type="region of interest" description="Disordered" evidence="6">
    <location>
        <begin position="442"/>
        <end position="461"/>
    </location>
</feature>
<dbReference type="InterPro" id="IPR037124">
    <property type="entry name" value="Chaperonin_GroES_sf"/>
</dbReference>
<dbReference type="CDD" id="cd09487">
    <property type="entry name" value="SAM_superfamily"/>
    <property type="match status" value="1"/>
</dbReference>
<dbReference type="Gene3D" id="2.30.33.40">
    <property type="entry name" value="GroES chaperonin"/>
    <property type="match status" value="2"/>
</dbReference>
<protein>
    <recommendedName>
        <fullName evidence="4">20 kDa chaperonin, chloroplastic</fullName>
    </recommendedName>
    <alternativeName>
        <fullName evidence="3">Chaperonin 10</fullName>
    </alternativeName>
    <alternativeName>
        <fullName evidence="5">Protein Cpn21</fullName>
    </alternativeName>
</protein>
<reference evidence="8" key="1">
    <citation type="submission" date="2015-12" db="EMBL/GenBank/DDBJ databases">
        <title>Update maize B73 reference genome by single molecule sequencing technologies.</title>
        <authorList>
            <consortium name="Maize Genome Sequencing Project"/>
            <person name="Ware D."/>
        </authorList>
    </citation>
    <scope>NUCLEOTIDE SEQUENCE [LARGE SCALE GENOMIC DNA]</scope>
    <source>
        <tissue evidence="8">Seedling</tissue>
    </source>
</reference>
<name>A0A1D6EQY9_MAIZE</name>
<dbReference type="SMART" id="SM00883">
    <property type="entry name" value="Cpn10"/>
    <property type="match status" value="2"/>
</dbReference>
<dbReference type="CDD" id="cd00320">
    <property type="entry name" value="cpn10"/>
    <property type="match status" value="1"/>
</dbReference>
<dbReference type="PANTHER" id="PTHR23240:SF6">
    <property type="entry name" value="DNA CROSS-LINK REPAIR 1A PROTEIN"/>
    <property type="match status" value="1"/>
</dbReference>
<dbReference type="IntAct" id="A0A1D6EQY9">
    <property type="interactions" value="30"/>
</dbReference>
<dbReference type="PRINTS" id="PR00297">
    <property type="entry name" value="CHAPERONIN10"/>
</dbReference>
<dbReference type="GO" id="GO:0005524">
    <property type="term" value="F:ATP binding"/>
    <property type="evidence" value="ECO:0007669"/>
    <property type="project" value="InterPro"/>
</dbReference>
<dbReference type="InterPro" id="IPR020818">
    <property type="entry name" value="Chaperonin_GroES"/>
</dbReference>
<dbReference type="FunCoup" id="A0A1D6EQY9">
    <property type="interactions" value="1910"/>
</dbReference>
<dbReference type="InterPro" id="IPR011032">
    <property type="entry name" value="GroES-like_sf"/>
</dbReference>
<feature type="domain" description="SAM" evidence="7">
    <location>
        <begin position="463"/>
        <end position="526"/>
    </location>
</feature>
<dbReference type="Gene3D" id="1.10.150.50">
    <property type="entry name" value="Transcription Factor, Ets-1"/>
    <property type="match status" value="1"/>
</dbReference>
<dbReference type="HAMAP" id="MF_00580">
    <property type="entry name" value="CH10"/>
    <property type="match status" value="1"/>
</dbReference>
<dbReference type="InterPro" id="IPR036866">
    <property type="entry name" value="RibonucZ/Hydroxyglut_hydro"/>
</dbReference>
<evidence type="ECO:0000256" key="6">
    <source>
        <dbReference type="SAM" id="MobiDB-lite"/>
    </source>
</evidence>
<comment type="similarity">
    <text evidence="1">Belongs to the GroES chaperonin family.</text>
</comment>
<gene>
    <name evidence="8" type="ORF">ZEAMMB73_Zm00001d005812</name>
</gene>
<dbReference type="ExpressionAtlas" id="A0A1D6EQY9">
    <property type="expression patterns" value="baseline and differential"/>
</dbReference>
<dbReference type="SUPFAM" id="SSF47769">
    <property type="entry name" value="SAM/Pointed domain"/>
    <property type="match status" value="1"/>
</dbReference>
<evidence type="ECO:0000256" key="4">
    <source>
        <dbReference type="ARBA" id="ARBA00073031"/>
    </source>
</evidence>
<proteinExistence type="inferred from homology"/>
<dbReference type="InterPro" id="IPR013761">
    <property type="entry name" value="SAM/pointed_sf"/>
</dbReference>
<feature type="region of interest" description="Disordered" evidence="6">
    <location>
        <begin position="195"/>
        <end position="227"/>
    </location>
</feature>
<evidence type="ECO:0000259" key="7">
    <source>
        <dbReference type="PROSITE" id="PS50105"/>
    </source>
</evidence>
<dbReference type="Pfam" id="PF00166">
    <property type="entry name" value="Cpn10"/>
    <property type="match status" value="1"/>
</dbReference>
<dbReference type="InterPro" id="IPR001660">
    <property type="entry name" value="SAM"/>
</dbReference>
<dbReference type="Pfam" id="PF00536">
    <property type="entry name" value="SAM_1"/>
    <property type="match status" value="1"/>
</dbReference>
<dbReference type="CDD" id="cd16273">
    <property type="entry name" value="SNM1A-1C-like_MBL-fold"/>
    <property type="match status" value="1"/>
</dbReference>
<evidence type="ECO:0000256" key="5">
    <source>
        <dbReference type="ARBA" id="ARBA00079398"/>
    </source>
</evidence>
<sequence length="1047" mass="113156">MPANGKLSAKPSPSPMVAPASRPKFTAVTFLGDCDDDDDFQPPRPRPLKPCIGAAALRFRKKLKAPSSGKENSSAAGGAVTVVGVASTAVKDAETLAAGSRVSGDVPKTKRRKTGESCGLSRYGSDSTKLSCKPKIELDRYGYGKGCCSFLPSAIDSTVLALGAVCDFGVRRCDEAQIAVSRHCTSVLEAGHATEELTPTGSGCDPPKTEKKPGSSEAVEGHHDSRLIEPRLVESDANLEFVTGILGSLTDKQDTKKANGVVFGCGVGFQNGNYHLDSLQPELLTSNSKYDSRVCVSNEIQEPGLGACNLISQERKVAAGHSACATPENVTAENKSSAPEACKGQCHSDSSASKLPESHMIHDFEVDGCDNFEIGTQLSELINLCMKDSIEGQSNFGAAPMEQNTLDSKRLSSDYEAKCPLCGSDISDLSEELRQLHTNNCLDEPAKESSPNHKKEPSVGQNVETGRVVEWLRNLGLSKYEEVFIREEVDWETLQWLTEEDLLGIGISSLGPRKKIIHALGELLKKHDDPSEMEAVLNSGNTKKTKLPMNGNKLITEYFQCSSFDQRQRRVCKANKPSNLNEKKISSAKVPTRRTAGKGKIKDTPLWCCIPGTPFRVDAFRYLRGDCSHWFLTHFHVDHYQGLTRSFCHGKIYCSSITASLVHHKIGIPWDRLHVLTLNEKLNIAGVNLICFDANHCPGSIIILFEPPNGKAVLHTGDFRFSSKMANNPVLQSSCVHTLILDTTYCNPRYDFPSQEIVIQFVIEAIQAEAFNPKTLFLIGSYTIGKERLFMEVARLLQKKVYVGAAKLQILKHLELPQEIMHWFTANEAESHIHGRYDLIVAFCPTGWAFGKAAMASVQLSGPRVVAAAKPAALGGLLLTPSLAVPKGRRARGLVVRAATVVSPKYTSIKPLGDRVLVKIKTSEAKSDGGILLPVSVQTRPQGGEIVAVGEGRSFGSNRIEISVPVAEAEERTAGGLLLTQATKEKPSVGSVVAVGPGPLGEDGSRNPLSITPGSNVMYSKYAGSEFKGEDGEYIVLRASDVMAVLS</sequence>
<organism evidence="8">
    <name type="scientific">Zea mays</name>
    <name type="common">Maize</name>
    <dbReference type="NCBI Taxonomy" id="4577"/>
    <lineage>
        <taxon>Eukaryota</taxon>
        <taxon>Viridiplantae</taxon>
        <taxon>Streptophyta</taxon>
        <taxon>Embryophyta</taxon>
        <taxon>Tracheophyta</taxon>
        <taxon>Spermatophyta</taxon>
        <taxon>Magnoliopsida</taxon>
        <taxon>Liliopsida</taxon>
        <taxon>Poales</taxon>
        <taxon>Poaceae</taxon>
        <taxon>PACMAD clade</taxon>
        <taxon>Panicoideae</taxon>
        <taxon>Andropogonodae</taxon>
        <taxon>Andropogoneae</taxon>
        <taxon>Tripsacinae</taxon>
        <taxon>Zea</taxon>
    </lineage>
</organism>
<dbReference type="PANTHER" id="PTHR23240">
    <property type="entry name" value="DNA CROSS-LINK REPAIR PROTEIN PSO2/SNM1-RELATED"/>
    <property type="match status" value="1"/>
</dbReference>
<dbReference type="GO" id="GO:0044183">
    <property type="term" value="F:protein folding chaperone"/>
    <property type="evidence" value="ECO:0007669"/>
    <property type="project" value="InterPro"/>
</dbReference>
<accession>A0A1D6EQY9</accession>
<feature type="compositionally biased region" description="Basic and acidic residues" evidence="6">
    <location>
        <begin position="207"/>
        <end position="227"/>
    </location>
</feature>
<dbReference type="SUPFAM" id="SSF50129">
    <property type="entry name" value="GroES-like"/>
    <property type="match status" value="2"/>
</dbReference>
<dbReference type="FunFam" id="2.30.33.40:FF:000001">
    <property type="entry name" value="10 kDa chaperonin"/>
    <property type="match status" value="1"/>
</dbReference>
<dbReference type="InParanoid" id="A0A1D6EQY9"/>
<dbReference type="Gene3D" id="3.60.15.10">
    <property type="entry name" value="Ribonuclease Z/Hydroxyacylglutathione hydrolase-like"/>
    <property type="match status" value="1"/>
</dbReference>
<evidence type="ECO:0000313" key="8">
    <source>
        <dbReference type="EMBL" id="ONM22164.1"/>
    </source>
</evidence>
<evidence type="ECO:0000256" key="2">
    <source>
        <dbReference type="ARBA" id="ARBA00023186"/>
    </source>
</evidence>
<dbReference type="FunFam" id="3.60.15.10:FF:000027">
    <property type="entry name" value="DNA ligase 6"/>
    <property type="match status" value="1"/>
</dbReference>
<feature type="region of interest" description="Disordered" evidence="6">
    <location>
        <begin position="1"/>
        <end position="21"/>
    </location>
</feature>
<evidence type="ECO:0000256" key="1">
    <source>
        <dbReference type="ARBA" id="ARBA00006975"/>
    </source>
</evidence>
<dbReference type="AlphaFoldDB" id="A0A1D6EQY9"/>
<feature type="compositionally biased region" description="Basic and acidic residues" evidence="6">
    <location>
        <begin position="444"/>
        <end position="457"/>
    </location>
</feature>
<evidence type="ECO:0000256" key="3">
    <source>
        <dbReference type="ARBA" id="ARBA00031971"/>
    </source>
</evidence>
<dbReference type="SUPFAM" id="SSF56281">
    <property type="entry name" value="Metallo-hydrolase/oxidoreductase"/>
    <property type="match status" value="1"/>
</dbReference>
<dbReference type="InterPro" id="IPR018369">
    <property type="entry name" value="Chaprnonin_Cpn10_CS"/>
</dbReference>